<dbReference type="Pfam" id="PF16323">
    <property type="entry name" value="DUF4959"/>
    <property type="match status" value="1"/>
</dbReference>
<evidence type="ECO:0000259" key="1">
    <source>
        <dbReference type="Pfam" id="PF16323"/>
    </source>
</evidence>
<comment type="caution">
    <text evidence="4">The sequence shown here is derived from an EMBL/GenBank/DDBJ whole genome shotgun (WGS) entry which is preliminary data.</text>
</comment>
<dbReference type="Gene3D" id="2.60.120.260">
    <property type="entry name" value="Galactose-binding domain-like"/>
    <property type="match status" value="1"/>
</dbReference>
<dbReference type="InterPro" id="IPR032164">
    <property type="entry name" value="DUF5000"/>
</dbReference>
<feature type="domain" description="DUF5000" evidence="2">
    <location>
        <begin position="254"/>
        <end position="423"/>
    </location>
</feature>
<dbReference type="Proteomes" id="UP001589590">
    <property type="component" value="Unassembled WGS sequence"/>
</dbReference>
<dbReference type="EMBL" id="JBHMFA010000005">
    <property type="protein sequence ID" value="MFB9104857.1"/>
    <property type="molecule type" value="Genomic_DNA"/>
</dbReference>
<reference evidence="4 5" key="1">
    <citation type="submission" date="2024-09" db="EMBL/GenBank/DDBJ databases">
        <authorList>
            <person name="Sun Q."/>
            <person name="Mori K."/>
        </authorList>
    </citation>
    <scope>NUCLEOTIDE SEQUENCE [LARGE SCALE GENOMIC DNA]</scope>
    <source>
        <strain evidence="4 5">CECT 8300</strain>
    </source>
</reference>
<proteinExistence type="predicted"/>
<keyword evidence="5" id="KW-1185">Reference proteome</keyword>
<name>A0ABV5GYZ5_9FLAO</name>
<evidence type="ECO:0000313" key="5">
    <source>
        <dbReference type="Proteomes" id="UP001589590"/>
    </source>
</evidence>
<dbReference type="InterPro" id="IPR033431">
    <property type="entry name" value="DUF5126"/>
</dbReference>
<dbReference type="RefSeq" id="WP_290273155.1">
    <property type="nucleotide sequence ID" value="NZ_JAUFQP010000013.1"/>
</dbReference>
<protein>
    <submittedName>
        <fullName evidence="4">DUF4959 domain-containing protein</fullName>
    </submittedName>
</protein>
<dbReference type="InterPro" id="IPR032527">
    <property type="entry name" value="DUF4959"/>
</dbReference>
<feature type="domain" description="DUF5126" evidence="3">
    <location>
        <begin position="126"/>
        <end position="229"/>
    </location>
</feature>
<sequence length="428" mass="48646">MKTKYKISFITLMGLFTFIVACGSEEFIGQPASDGTAPGMISNVLSESTPGGAKITYDIPTDEDFSHVEAVYYVGEGQERKSVATKYTQELSVNGFGDTLPKEVELYAVDKSGNRSEKVVAEIIPLTPPYITMRESLEVSSDFSGVLLKWENEAQADNLGITILRYDEYGDFVPYETVYDDVSNTNFQNVRGMDTLQVELGFYVKDQWGNISDTLIGEFKPLYEIQLDRTKWKALRLDTDIPEEQSSQRFEKAFDGDITKSRSNAFSTVLNKEEQYSPLHYTMDMGEINLYSRFKIYATEWNGYSRGGMHFFEMYGTNDQSLIDRETNGAWEWSNGDNPHETGNWREEGMDGWELIGEFEVLKASGLPGIEKINAIDRPFSEGGMEFLMPGGTPPYRYIRIRQIENWDTVYKEVTYAEIEFFGAPVNN</sequence>
<organism evidence="4 5">
    <name type="scientific">Algibacter miyuki</name>
    <dbReference type="NCBI Taxonomy" id="1306933"/>
    <lineage>
        <taxon>Bacteria</taxon>
        <taxon>Pseudomonadati</taxon>
        <taxon>Bacteroidota</taxon>
        <taxon>Flavobacteriia</taxon>
        <taxon>Flavobacteriales</taxon>
        <taxon>Flavobacteriaceae</taxon>
        <taxon>Algibacter</taxon>
    </lineage>
</organism>
<dbReference type="Pfam" id="PF17166">
    <property type="entry name" value="DUF5126"/>
    <property type="match status" value="1"/>
</dbReference>
<dbReference type="PROSITE" id="PS51257">
    <property type="entry name" value="PROKAR_LIPOPROTEIN"/>
    <property type="match status" value="1"/>
</dbReference>
<gene>
    <name evidence="4" type="ORF">ACFFU1_08095</name>
</gene>
<evidence type="ECO:0000259" key="3">
    <source>
        <dbReference type="Pfam" id="PF17166"/>
    </source>
</evidence>
<dbReference type="Pfam" id="PF16391">
    <property type="entry name" value="DUF5000"/>
    <property type="match status" value="1"/>
</dbReference>
<accession>A0ABV5GYZ5</accession>
<feature type="domain" description="DUF4959" evidence="1">
    <location>
        <begin position="21"/>
        <end position="125"/>
    </location>
</feature>
<evidence type="ECO:0000259" key="2">
    <source>
        <dbReference type="Pfam" id="PF16391"/>
    </source>
</evidence>
<evidence type="ECO:0000313" key="4">
    <source>
        <dbReference type="EMBL" id="MFB9104857.1"/>
    </source>
</evidence>